<feature type="compositionally biased region" description="Pro residues" evidence="1">
    <location>
        <begin position="286"/>
        <end position="295"/>
    </location>
</feature>
<feature type="region of interest" description="Disordered" evidence="1">
    <location>
        <begin position="121"/>
        <end position="154"/>
    </location>
</feature>
<name>A0A0C9SWJ9_PLICR</name>
<sequence>MSLENLANSTPHTDRNAPQATAGDEHDPWSPAEICAVVWPPPSAYNHGRAVLRAHARQHAAIAFPPAVLPARIRPDRYPLHTTTARCLGRETTTTKRDAGWRVVVVAFPPPADFLQRQHTVTGPSSRAHPNHHGPAASRAPLARARETATTKRDARRRLVVVAFPTAAAFRLPPPSANQTNTGRPSCALRARARETATMKRDASRRLVVVSPPAGAAFLATLNTLSRARRLVRARRRRRNAFLAAATCLHPQQITTGPPPRAHREPVHARRRRRNETPAGVSSSLPSPPPPPPPSAFLHPQQTTTGRPSCALQARARETATMRRDASRRLVVVAFPPPPPPPVPAQMHPGSRSQRMTTDATSHARTRNNDDGTRRQLAFCCRRFTHHRPPLIPARNVFTPPGRALMHLQLVDGYPQPVDVHHHDHPPTRHRAVCEQLRIAPALSKSYNALCDQLANLIRLGRALPGCVAPTKISRDGLFRLDVDDDIWQDIGLEEDNGDRNGIPLWLGDDQVREGIRARLELDRCLEEEARLSKERCSMQEWMMEEWCVSEGAHEAANDDHDMVY</sequence>
<feature type="region of interest" description="Disordered" evidence="1">
    <location>
        <begin position="1"/>
        <end position="28"/>
    </location>
</feature>
<feature type="compositionally biased region" description="Basic and acidic residues" evidence="1">
    <location>
        <begin position="144"/>
        <end position="153"/>
    </location>
</feature>
<protein>
    <submittedName>
        <fullName evidence="2">Uncharacterized protein</fullName>
    </submittedName>
</protein>
<gene>
    <name evidence="2" type="ORF">PLICRDRAFT_180102</name>
</gene>
<dbReference type="EMBL" id="KN832574">
    <property type="protein sequence ID" value="KII83755.1"/>
    <property type="molecule type" value="Genomic_DNA"/>
</dbReference>
<evidence type="ECO:0000313" key="2">
    <source>
        <dbReference type="EMBL" id="KII83755.1"/>
    </source>
</evidence>
<dbReference type="OrthoDB" id="2976829at2759"/>
<feature type="compositionally biased region" description="Pro residues" evidence="1">
    <location>
        <begin position="335"/>
        <end position="344"/>
    </location>
</feature>
<feature type="compositionally biased region" description="Basic and acidic residues" evidence="1">
    <location>
        <begin position="315"/>
        <end position="328"/>
    </location>
</feature>
<dbReference type="HOGENOM" id="CLU_482426_0_0_1"/>
<keyword evidence="3" id="KW-1185">Reference proteome</keyword>
<dbReference type="Proteomes" id="UP000053263">
    <property type="component" value="Unassembled WGS sequence"/>
</dbReference>
<evidence type="ECO:0000256" key="1">
    <source>
        <dbReference type="SAM" id="MobiDB-lite"/>
    </source>
</evidence>
<reference evidence="2 3" key="1">
    <citation type="submission" date="2014-06" db="EMBL/GenBank/DDBJ databases">
        <title>Evolutionary Origins and Diversification of the Mycorrhizal Mutualists.</title>
        <authorList>
            <consortium name="DOE Joint Genome Institute"/>
            <consortium name="Mycorrhizal Genomics Consortium"/>
            <person name="Kohler A."/>
            <person name="Kuo A."/>
            <person name="Nagy L.G."/>
            <person name="Floudas D."/>
            <person name="Copeland A."/>
            <person name="Barry K.W."/>
            <person name="Cichocki N."/>
            <person name="Veneault-Fourrey C."/>
            <person name="LaButti K."/>
            <person name="Lindquist E.A."/>
            <person name="Lipzen A."/>
            <person name="Lundell T."/>
            <person name="Morin E."/>
            <person name="Murat C."/>
            <person name="Riley R."/>
            <person name="Ohm R."/>
            <person name="Sun H."/>
            <person name="Tunlid A."/>
            <person name="Henrissat B."/>
            <person name="Grigoriev I.V."/>
            <person name="Hibbett D.S."/>
            <person name="Martin F."/>
        </authorList>
    </citation>
    <scope>NUCLEOTIDE SEQUENCE [LARGE SCALE GENOMIC DNA]</scope>
    <source>
        <strain evidence="2 3">FD-325 SS-3</strain>
    </source>
</reference>
<proteinExistence type="predicted"/>
<feature type="compositionally biased region" description="Polar residues" evidence="1">
    <location>
        <begin position="1"/>
        <end position="19"/>
    </location>
</feature>
<feature type="region of interest" description="Disordered" evidence="1">
    <location>
        <begin position="249"/>
        <end position="371"/>
    </location>
</feature>
<evidence type="ECO:0000313" key="3">
    <source>
        <dbReference type="Proteomes" id="UP000053263"/>
    </source>
</evidence>
<feature type="compositionally biased region" description="Polar residues" evidence="1">
    <location>
        <begin position="351"/>
        <end position="363"/>
    </location>
</feature>
<accession>A0A0C9SWJ9</accession>
<organism evidence="2 3">
    <name type="scientific">Plicaturopsis crispa FD-325 SS-3</name>
    <dbReference type="NCBI Taxonomy" id="944288"/>
    <lineage>
        <taxon>Eukaryota</taxon>
        <taxon>Fungi</taxon>
        <taxon>Dikarya</taxon>
        <taxon>Basidiomycota</taxon>
        <taxon>Agaricomycotina</taxon>
        <taxon>Agaricomycetes</taxon>
        <taxon>Agaricomycetidae</taxon>
        <taxon>Amylocorticiales</taxon>
        <taxon>Amylocorticiaceae</taxon>
        <taxon>Plicatura</taxon>
        <taxon>Plicaturopsis crispa</taxon>
    </lineage>
</organism>
<dbReference type="AlphaFoldDB" id="A0A0C9SWJ9"/>